<dbReference type="AlphaFoldDB" id="A0A0R1F0I9"/>
<dbReference type="SMART" id="SM00855">
    <property type="entry name" value="PGAM"/>
    <property type="match status" value="1"/>
</dbReference>
<dbReference type="GO" id="GO:0016791">
    <property type="term" value="F:phosphatase activity"/>
    <property type="evidence" value="ECO:0007669"/>
    <property type="project" value="TreeGrafter"/>
</dbReference>
<dbReference type="Proteomes" id="UP000051181">
    <property type="component" value="Unassembled WGS sequence"/>
</dbReference>
<evidence type="ECO:0000313" key="4">
    <source>
        <dbReference type="Proteomes" id="UP000051181"/>
    </source>
</evidence>
<feature type="binding site" evidence="2">
    <location>
        <position position="59"/>
    </location>
    <ligand>
        <name>substrate</name>
    </ligand>
</feature>
<dbReference type="Gene3D" id="3.40.50.1240">
    <property type="entry name" value="Phosphoglycerate mutase-like"/>
    <property type="match status" value="1"/>
</dbReference>
<dbReference type="Pfam" id="PF00300">
    <property type="entry name" value="His_Phos_1"/>
    <property type="match status" value="1"/>
</dbReference>
<evidence type="ECO:0000256" key="2">
    <source>
        <dbReference type="PIRSR" id="PIRSR613078-2"/>
    </source>
</evidence>
<organism evidence="3 4">
    <name type="scientific">Loigolactobacillus coryniformis subsp. coryniformis KCTC 3167 = DSM 20001</name>
    <dbReference type="NCBI Taxonomy" id="913848"/>
    <lineage>
        <taxon>Bacteria</taxon>
        <taxon>Bacillati</taxon>
        <taxon>Bacillota</taxon>
        <taxon>Bacilli</taxon>
        <taxon>Lactobacillales</taxon>
        <taxon>Lactobacillaceae</taxon>
        <taxon>Loigolactobacillus</taxon>
    </lineage>
</organism>
<dbReference type="InterPro" id="IPR050275">
    <property type="entry name" value="PGM_Phosphatase"/>
</dbReference>
<feature type="active site" description="Proton donor/acceptor" evidence="1">
    <location>
        <position position="85"/>
    </location>
</feature>
<comment type="caution">
    <text evidence="3">The sequence shown here is derived from an EMBL/GenBank/DDBJ whole genome shotgun (WGS) entry which is preliminary data.</text>
</comment>
<feature type="binding site" evidence="2">
    <location>
        <begin position="8"/>
        <end position="15"/>
    </location>
    <ligand>
        <name>substrate</name>
    </ligand>
</feature>
<feature type="active site" description="Tele-phosphohistidine intermediate" evidence="1">
    <location>
        <position position="9"/>
    </location>
</feature>
<protein>
    <submittedName>
        <fullName evidence="3">Putative alpha-ribazole-5-phosphate phosphatase (Putative)</fullName>
    </submittedName>
</protein>
<dbReference type="PANTHER" id="PTHR48100:SF1">
    <property type="entry name" value="HISTIDINE PHOSPHATASE FAMILY PROTEIN-RELATED"/>
    <property type="match status" value="1"/>
</dbReference>
<dbReference type="InterPro" id="IPR029033">
    <property type="entry name" value="His_PPase_superfam"/>
</dbReference>
<evidence type="ECO:0000313" key="3">
    <source>
        <dbReference type="EMBL" id="KRK15280.1"/>
    </source>
</evidence>
<dbReference type="eggNOG" id="COG0406">
    <property type="taxonomic scope" value="Bacteria"/>
</dbReference>
<dbReference type="PATRIC" id="fig|913848.6.peg.1871"/>
<dbReference type="GO" id="GO:0005737">
    <property type="term" value="C:cytoplasm"/>
    <property type="evidence" value="ECO:0007669"/>
    <property type="project" value="TreeGrafter"/>
</dbReference>
<dbReference type="RefSeq" id="WP_010010375.1">
    <property type="nucleotide sequence ID" value="NZ_AZCN01000052.1"/>
</dbReference>
<dbReference type="PANTHER" id="PTHR48100">
    <property type="entry name" value="BROAD-SPECIFICITY PHOSPHATASE YOR283W-RELATED"/>
    <property type="match status" value="1"/>
</dbReference>
<dbReference type="InterPro" id="IPR013078">
    <property type="entry name" value="His_Pase_superF_clade-1"/>
</dbReference>
<reference evidence="3 4" key="1">
    <citation type="journal article" date="2015" name="Genome Announc.">
        <title>Expanding the biotechnology potential of lactobacilli through comparative genomics of 213 strains and associated genera.</title>
        <authorList>
            <person name="Sun Z."/>
            <person name="Harris H.M."/>
            <person name="McCann A."/>
            <person name="Guo C."/>
            <person name="Argimon S."/>
            <person name="Zhang W."/>
            <person name="Yang X."/>
            <person name="Jeffery I.B."/>
            <person name="Cooney J.C."/>
            <person name="Kagawa T.F."/>
            <person name="Liu W."/>
            <person name="Song Y."/>
            <person name="Salvetti E."/>
            <person name="Wrobel A."/>
            <person name="Rasinkangas P."/>
            <person name="Parkhill J."/>
            <person name="Rea M.C."/>
            <person name="O'Sullivan O."/>
            <person name="Ritari J."/>
            <person name="Douillard F.P."/>
            <person name="Paul Ross R."/>
            <person name="Yang R."/>
            <person name="Briner A.E."/>
            <person name="Felis G.E."/>
            <person name="de Vos W.M."/>
            <person name="Barrangou R."/>
            <person name="Klaenhammer T.R."/>
            <person name="Caufield P.W."/>
            <person name="Cui Y."/>
            <person name="Zhang H."/>
            <person name="O'Toole P.W."/>
        </authorList>
    </citation>
    <scope>NUCLEOTIDE SEQUENCE [LARGE SCALE GENOMIC DNA]</scope>
    <source>
        <strain evidence="3 4">DSM 20001</strain>
    </source>
</reference>
<dbReference type="EMBL" id="AZCN01000052">
    <property type="protein sequence ID" value="KRK15280.1"/>
    <property type="molecule type" value="Genomic_DNA"/>
</dbReference>
<accession>A0A0R1F0I9</accession>
<proteinExistence type="predicted"/>
<sequence>MTELYFIRHGQTIINQEKKINGAHVDTPLTATGVSGAQAAGRELQQVTFDQVFVSPQKRAQATAKLVLAPNPTAPTMQIAEQLHEMDFGDWEGHLIKEANQDPALRRFFADPVHYDPQSFHGETFTSVVARGQALLHQLVKAFPQQRLLIVGHGTMLTLMIRSALGASIGEIMTQPQLDNTSISVLQGTADMSFTLPRWNDTHFLANVSQKAN</sequence>
<dbReference type="CDD" id="cd07067">
    <property type="entry name" value="HP_PGM_like"/>
    <property type="match status" value="1"/>
</dbReference>
<evidence type="ECO:0000256" key="1">
    <source>
        <dbReference type="PIRSR" id="PIRSR613078-1"/>
    </source>
</evidence>
<gene>
    <name evidence="3" type="ORF">FD22_GL001828</name>
</gene>
<dbReference type="GeneID" id="65918343"/>
<dbReference type="SUPFAM" id="SSF53254">
    <property type="entry name" value="Phosphoglycerate mutase-like"/>
    <property type="match status" value="1"/>
</dbReference>
<name>A0A0R1F0I9_9LACO</name>